<sequence>MIGHFITIQLVAYSFTLLFIASTISIDNEEAELSQYKSSSAAIEICSKEANRCQFVGSAGPWLLSIIETAIEPCGSSDGGSKIAHWLNEYDWLLEQVRVMDQEYDYLLKMQAEEFWTVSDFYRQKQCNEVITLLQNEHPLNDSMR</sequence>
<proteinExistence type="predicted"/>
<gene>
    <name evidence="1" type="ORF">CWE08_11400</name>
</gene>
<reference evidence="2" key="1">
    <citation type="journal article" date="2018" name="Front. Microbiol.">
        <title>Genome-Based Analysis Reveals the Taxonomy and Diversity of the Family Idiomarinaceae.</title>
        <authorList>
            <person name="Liu Y."/>
            <person name="Lai Q."/>
            <person name="Shao Z."/>
        </authorList>
    </citation>
    <scope>NUCLEOTIDE SEQUENCE [LARGE SCALE GENOMIC DNA]</scope>
    <source>
        <strain evidence="2">GBPy7</strain>
    </source>
</reference>
<evidence type="ECO:0000313" key="1">
    <source>
        <dbReference type="EMBL" id="RUO18515.1"/>
    </source>
</evidence>
<dbReference type="EMBL" id="PIPJ01000011">
    <property type="protein sequence ID" value="RUO18515.1"/>
    <property type="molecule type" value="Genomic_DNA"/>
</dbReference>
<dbReference type="Proteomes" id="UP000288395">
    <property type="component" value="Unassembled WGS sequence"/>
</dbReference>
<accession>A0A432VQP5</accession>
<evidence type="ECO:0000313" key="2">
    <source>
        <dbReference type="Proteomes" id="UP000288395"/>
    </source>
</evidence>
<dbReference type="AlphaFoldDB" id="A0A432VQP5"/>
<protein>
    <submittedName>
        <fullName evidence="1">Uncharacterized protein</fullName>
    </submittedName>
</protein>
<dbReference type="RefSeq" id="WP_126768337.1">
    <property type="nucleotide sequence ID" value="NZ_PIPJ01000011.1"/>
</dbReference>
<name>A0A432VQP5_9GAMM</name>
<comment type="caution">
    <text evidence="1">The sequence shown here is derived from an EMBL/GenBank/DDBJ whole genome shotgun (WGS) entry which is preliminary data.</text>
</comment>
<organism evidence="1 2">
    <name type="scientific">Aliidiomarina iranensis</name>
    <dbReference type="NCBI Taxonomy" id="1434071"/>
    <lineage>
        <taxon>Bacteria</taxon>
        <taxon>Pseudomonadati</taxon>
        <taxon>Pseudomonadota</taxon>
        <taxon>Gammaproteobacteria</taxon>
        <taxon>Alteromonadales</taxon>
        <taxon>Idiomarinaceae</taxon>
        <taxon>Aliidiomarina</taxon>
    </lineage>
</organism>
<keyword evidence="2" id="KW-1185">Reference proteome</keyword>